<feature type="transmembrane region" description="Helical" evidence="1">
    <location>
        <begin position="191"/>
        <end position="209"/>
    </location>
</feature>
<organism evidence="2 3">
    <name type="scientific">Flavobacterium ginsengisoli</name>
    <dbReference type="NCBI Taxonomy" id="871694"/>
    <lineage>
        <taxon>Bacteria</taxon>
        <taxon>Pseudomonadati</taxon>
        <taxon>Bacteroidota</taxon>
        <taxon>Flavobacteriia</taxon>
        <taxon>Flavobacteriales</taxon>
        <taxon>Flavobacteriaceae</taxon>
        <taxon>Flavobacterium</taxon>
    </lineage>
</organism>
<feature type="transmembrane region" description="Helical" evidence="1">
    <location>
        <begin position="22"/>
        <end position="43"/>
    </location>
</feature>
<evidence type="ECO:0000256" key="1">
    <source>
        <dbReference type="SAM" id="Phobius"/>
    </source>
</evidence>
<keyword evidence="1" id="KW-0812">Transmembrane</keyword>
<keyword evidence="3" id="KW-1185">Reference proteome</keyword>
<proteinExistence type="predicted"/>
<gene>
    <name evidence="2" type="ORF">GCM10022422_27350</name>
</gene>
<name>A0ABP7FL28_9FLAO</name>
<dbReference type="EMBL" id="BAABDT010000005">
    <property type="protein sequence ID" value="GAA3742099.1"/>
    <property type="molecule type" value="Genomic_DNA"/>
</dbReference>
<reference evidence="3" key="1">
    <citation type="journal article" date="2019" name="Int. J. Syst. Evol. Microbiol.">
        <title>The Global Catalogue of Microorganisms (GCM) 10K type strain sequencing project: providing services to taxonomists for standard genome sequencing and annotation.</title>
        <authorList>
            <consortium name="The Broad Institute Genomics Platform"/>
            <consortium name="The Broad Institute Genome Sequencing Center for Infectious Disease"/>
            <person name="Wu L."/>
            <person name="Ma J."/>
        </authorList>
    </citation>
    <scope>NUCLEOTIDE SEQUENCE [LARGE SCALE GENOMIC DNA]</scope>
    <source>
        <strain evidence="3">JCM 17336</strain>
    </source>
</reference>
<comment type="caution">
    <text evidence="2">The sequence shown here is derived from an EMBL/GenBank/DDBJ whole genome shotgun (WGS) entry which is preliminary data.</text>
</comment>
<evidence type="ECO:0000313" key="3">
    <source>
        <dbReference type="Proteomes" id="UP001501367"/>
    </source>
</evidence>
<dbReference type="Proteomes" id="UP001501367">
    <property type="component" value="Unassembled WGS sequence"/>
</dbReference>
<keyword evidence="1" id="KW-1133">Transmembrane helix</keyword>
<keyword evidence="1" id="KW-0472">Membrane</keyword>
<accession>A0ABP7FL28</accession>
<protein>
    <submittedName>
        <fullName evidence="2">Uncharacterized protein</fullName>
    </submittedName>
</protein>
<feature type="transmembrane region" description="Helical" evidence="1">
    <location>
        <begin position="151"/>
        <end position="171"/>
    </location>
</feature>
<sequence length="305" mass="35670">MILYYAINSDLDINDLKTKDPYWALGIVLLSVILWLILLIGYFQKWIFQVFVNKNNLEKIKLNGLRREAEIISSKKASKFNSKFDNYELELCFKNLANTEIIHKTNITDTKPNEKRFEAGKQISLLLDKYMKKPPYFVISSATPTLSIRNLTIRILGWLFFTFIVVAYYLFSYQTESHGMGWRFMSFGHPLLIIPLVLLFYRVLVQFIFKKLTGLDQNSVALKFKGIKTQAKLINVSQTGTYINEQPMMRFELEYKDTKNLVHQNSLKKVIGILDLEMTKKQFLDIFYNPENPNQIAFANDLNKI</sequence>
<evidence type="ECO:0000313" key="2">
    <source>
        <dbReference type="EMBL" id="GAA3742099.1"/>
    </source>
</evidence>